<reference evidence="13" key="1">
    <citation type="submission" date="2016-04" db="EMBL/GenBank/DDBJ databases">
        <authorList>
            <person name="Nguyen H.D."/>
            <person name="Kesanakurti P."/>
            <person name="Cullis J."/>
            <person name="Levesque C.A."/>
            <person name="Hambleton S."/>
        </authorList>
    </citation>
    <scope>NUCLEOTIDE SEQUENCE</scope>
    <source>
        <strain evidence="13">DAOMC 238032</strain>
    </source>
</reference>
<evidence type="ECO:0000313" key="12">
    <source>
        <dbReference type="EMBL" id="CAD6955375.1"/>
    </source>
</evidence>
<evidence type="ECO:0000256" key="4">
    <source>
        <dbReference type="ARBA" id="ARBA00022723"/>
    </source>
</evidence>
<comment type="caution">
    <text evidence="13">The sequence shown here is derived from an EMBL/GenBank/DDBJ whole genome shotgun (WGS) entry which is preliminary data.</text>
</comment>
<evidence type="ECO:0000256" key="5">
    <source>
        <dbReference type="ARBA" id="ARBA00022771"/>
    </source>
</evidence>
<dbReference type="GO" id="GO:0008270">
    <property type="term" value="F:zinc ion binding"/>
    <property type="evidence" value="ECO:0007669"/>
    <property type="project" value="UniProtKB-KW"/>
</dbReference>
<dbReference type="PROSITE" id="PS51044">
    <property type="entry name" value="ZF_SP_RING"/>
    <property type="match status" value="1"/>
</dbReference>
<keyword evidence="3" id="KW-0808">Transferase</keyword>
<evidence type="ECO:0000259" key="10">
    <source>
        <dbReference type="PROSITE" id="PS51044"/>
    </source>
</evidence>
<feature type="region of interest" description="Disordered" evidence="9">
    <location>
        <begin position="456"/>
        <end position="1058"/>
    </location>
</feature>
<organism evidence="13 14">
    <name type="scientific">Tilletia caries</name>
    <name type="common">wheat bunt fungus</name>
    <dbReference type="NCBI Taxonomy" id="13290"/>
    <lineage>
        <taxon>Eukaryota</taxon>
        <taxon>Fungi</taxon>
        <taxon>Dikarya</taxon>
        <taxon>Basidiomycota</taxon>
        <taxon>Ustilaginomycotina</taxon>
        <taxon>Exobasidiomycetes</taxon>
        <taxon>Tilletiales</taxon>
        <taxon>Tilletiaceae</taxon>
        <taxon>Tilletia</taxon>
    </lineage>
</organism>
<dbReference type="Gene3D" id="3.30.40.10">
    <property type="entry name" value="Zinc/RING finger domain, C3HC4 (zinc finger)"/>
    <property type="match status" value="1"/>
</dbReference>
<dbReference type="PANTHER" id="PTHR10782:SF4">
    <property type="entry name" value="TONALLI, ISOFORM E"/>
    <property type="match status" value="1"/>
</dbReference>
<dbReference type="Gene3D" id="2.60.120.780">
    <property type="entry name" value="PINIT domain"/>
    <property type="match status" value="1"/>
</dbReference>
<dbReference type="Proteomes" id="UP000077671">
    <property type="component" value="Unassembled WGS sequence"/>
</dbReference>
<feature type="compositionally biased region" description="Low complexity" evidence="9">
    <location>
        <begin position="1040"/>
        <end position="1051"/>
    </location>
</feature>
<reference evidence="12" key="3">
    <citation type="submission" date="2020-10" db="EMBL/GenBank/DDBJ databases">
        <authorList>
            <person name="Sedaghatjoo S."/>
        </authorList>
    </citation>
    <scope>NUCLEOTIDE SEQUENCE</scope>
    <source>
        <strain evidence="12">AZH3</strain>
    </source>
</reference>
<dbReference type="GO" id="GO:0061665">
    <property type="term" value="F:SUMO ligase activity"/>
    <property type="evidence" value="ECO:0007669"/>
    <property type="project" value="TreeGrafter"/>
</dbReference>
<feature type="compositionally biased region" description="Polar residues" evidence="9">
    <location>
        <begin position="906"/>
        <end position="919"/>
    </location>
</feature>
<gene>
    <name evidence="13" type="ORF">A4X03_0g702</name>
    <name evidence="12" type="ORF">JKIAZH3_G7311</name>
</gene>
<dbReference type="InterPro" id="IPR013083">
    <property type="entry name" value="Znf_RING/FYVE/PHD"/>
</dbReference>
<dbReference type="PROSITE" id="PS51466">
    <property type="entry name" value="PINIT"/>
    <property type="match status" value="1"/>
</dbReference>
<evidence type="ECO:0000313" key="15">
    <source>
        <dbReference type="Proteomes" id="UP000836402"/>
    </source>
</evidence>
<evidence type="ECO:0000313" key="13">
    <source>
        <dbReference type="EMBL" id="KAE8264792.1"/>
    </source>
</evidence>
<evidence type="ECO:0000256" key="9">
    <source>
        <dbReference type="SAM" id="MobiDB-lite"/>
    </source>
</evidence>
<name>A0A177VE31_9BASI</name>
<feature type="compositionally biased region" description="Polar residues" evidence="9">
    <location>
        <begin position="619"/>
        <end position="643"/>
    </location>
</feature>
<dbReference type="Proteomes" id="UP000836402">
    <property type="component" value="Unassembled WGS sequence"/>
</dbReference>
<dbReference type="InterPro" id="IPR023321">
    <property type="entry name" value="PINIT"/>
</dbReference>
<comment type="similarity">
    <text evidence="2">Belongs to the PIAS family.</text>
</comment>
<feature type="compositionally biased region" description="Polar residues" evidence="9">
    <location>
        <begin position="1030"/>
        <end position="1039"/>
    </location>
</feature>
<evidence type="ECO:0000256" key="3">
    <source>
        <dbReference type="ARBA" id="ARBA00022679"/>
    </source>
</evidence>
<dbReference type="InterPro" id="IPR038654">
    <property type="entry name" value="PINIT_sf"/>
</dbReference>
<evidence type="ECO:0000259" key="11">
    <source>
        <dbReference type="PROSITE" id="PS51466"/>
    </source>
</evidence>
<feature type="compositionally biased region" description="Low complexity" evidence="9">
    <location>
        <begin position="173"/>
        <end position="185"/>
    </location>
</feature>
<feature type="compositionally biased region" description="Basic and acidic residues" evidence="9">
    <location>
        <begin position="865"/>
        <end position="896"/>
    </location>
</feature>
<keyword evidence="6" id="KW-0833">Ubl conjugation pathway</keyword>
<dbReference type="EMBL" id="LWDD02000045">
    <property type="protein sequence ID" value="KAE8264792.1"/>
    <property type="molecule type" value="Genomic_DNA"/>
</dbReference>
<dbReference type="PANTHER" id="PTHR10782">
    <property type="entry name" value="ZINC FINGER MIZ DOMAIN-CONTAINING PROTEIN"/>
    <property type="match status" value="1"/>
</dbReference>
<feature type="compositionally biased region" description="Pro residues" evidence="9">
    <location>
        <begin position="577"/>
        <end position="591"/>
    </location>
</feature>
<feature type="compositionally biased region" description="Low complexity" evidence="9">
    <location>
        <begin position="703"/>
        <end position="719"/>
    </location>
</feature>
<evidence type="ECO:0000256" key="7">
    <source>
        <dbReference type="ARBA" id="ARBA00022833"/>
    </source>
</evidence>
<keyword evidence="5 8" id="KW-0863">Zinc-finger</keyword>
<proteinExistence type="inferred from homology"/>
<keyword evidence="7" id="KW-0862">Zinc</keyword>
<dbReference type="EMBL" id="CAJHJG010006184">
    <property type="protein sequence ID" value="CAD6955375.1"/>
    <property type="molecule type" value="Genomic_DNA"/>
</dbReference>
<feature type="compositionally biased region" description="Low complexity" evidence="9">
    <location>
        <begin position="777"/>
        <end position="794"/>
    </location>
</feature>
<dbReference type="GO" id="GO:0000785">
    <property type="term" value="C:chromatin"/>
    <property type="evidence" value="ECO:0007669"/>
    <property type="project" value="TreeGrafter"/>
</dbReference>
<keyword evidence="15" id="KW-1185">Reference proteome</keyword>
<sequence length="1058" mass="109999">MSTHGGSGPGSSSAGAANSPVFLQYNAVLTLLKLLTVANLKNVIKDMQQGSFRLYHIGITGKKADLQERITRELDTAKDENNVHLFTHIYDVIKRNSGRPGWGQALEASRVLGPGNTLGSTPGSSPNAGSSAAGTSSSYRYGGYGAGSSGSAPGSSGGVPYNKMHISGGWPGGSSAPGSGSSAAGVRPNGRPVFRPSPFFEVKQFVSPMGICPEAGPNERKNVLLHFTLSDEVQTLLQSSRNQVRLFCTQLESYNASVQSPVRPAPVIFPLTCEARVNDRLLTANLKGNRKVVGKVPPPNLNKDKALHLDGKVNKVELSYVNTTYLKYAMICAIVETYTIQSLVDKVKARPLTVEMVVNSILLMQQDDEIEAGAAKMTLRCPLSAMRIKVPSRSKKCMHRQCFDADTFFQLNEQTPSWNCPVCNTAVNPDDLILDQYVETILKQVPEDQDAIVVEPDASWHTEDGKFRSKGGPDSSGSGSGANGKGKEPELRKPAQEIIVMDLSPSPPPTHSHAAASSSAAPAGTGNSDGGSGPYSVPSSSATSSSASSRPDPAPARRSEPIIIDLTLSSDEDEPPPRPPPGRRPPPPPPTAGTAYGAQPSSAYPNGADAARAPAPRLSGTNSTSVGSASTGRPGQPGRSGSATEDFVRIGDTSGSIRAPPQRRTRDDDDDDDNVVLSPDRRRVRRRIQSPADEDEVDRSLQGSTASRSRDAGAGSSLRDGWRSRLVNGDDDDEDDDRPLFDRRAAHRVSSGGTAGGHAGEGDRQTGGSRTSGIHGGNASRSSNTSGAATSTGGAERRPSGSIGFSTGNRAGAGSAASTPAGDQSGPDPFGLSGRSGSSLTDARPLPTHTHSYRPPNSGAGSNAREWERERDRERERERDWGREGDRDRGRDRDSQPPRPGWRVSGSASTSSLPERPQSTPTTGPFGPGFRPPAGTGGPQPLGPPPPPSRGGANGGTSASPYQSNSGAFGGSTPNLSVGGGRPPWSNWESAANGGGQGQGSRAPSLDKSASGTFPGGRSGGLPPKPVNPLSASGPNTTPLNSGSLGASNSGSGSGSGR</sequence>
<dbReference type="UniPathway" id="UPA00886"/>
<reference evidence="13" key="2">
    <citation type="journal article" date="2019" name="IMA Fungus">
        <title>Genome sequencing and comparison of five Tilletia species to identify candidate genes for the detection of regulated species infecting wheat.</title>
        <authorList>
            <person name="Nguyen H.D.T."/>
            <person name="Sultana T."/>
            <person name="Kesanakurti P."/>
            <person name="Hambleton S."/>
        </authorList>
    </citation>
    <scope>NUCLEOTIDE SEQUENCE</scope>
    <source>
        <strain evidence="13">DAOMC 238032</strain>
    </source>
</reference>
<evidence type="ECO:0008006" key="16">
    <source>
        <dbReference type="Google" id="ProtNLM"/>
    </source>
</evidence>
<protein>
    <recommendedName>
        <fullName evidence="16">SP-RING-type domain-containing protein</fullName>
    </recommendedName>
</protein>
<dbReference type="InterPro" id="IPR004181">
    <property type="entry name" value="Znf_MIZ"/>
</dbReference>
<evidence type="ECO:0000256" key="2">
    <source>
        <dbReference type="ARBA" id="ARBA00005383"/>
    </source>
</evidence>
<feature type="compositionally biased region" description="Low complexity" evidence="9">
    <location>
        <begin position="920"/>
        <end position="934"/>
    </location>
</feature>
<feature type="compositionally biased region" description="Low complexity" evidence="9">
    <location>
        <begin position="511"/>
        <end position="526"/>
    </location>
</feature>
<feature type="compositionally biased region" description="Polar residues" evidence="9">
    <location>
        <begin position="957"/>
        <end position="976"/>
    </location>
</feature>
<evidence type="ECO:0000256" key="6">
    <source>
        <dbReference type="ARBA" id="ARBA00022786"/>
    </source>
</evidence>
<dbReference type="Pfam" id="PF14324">
    <property type="entry name" value="PINIT"/>
    <property type="match status" value="1"/>
</dbReference>
<feature type="compositionally biased region" description="Basic and acidic residues" evidence="9">
    <location>
        <begin position="458"/>
        <end position="467"/>
    </location>
</feature>
<feature type="domain" description="PINIT" evidence="11">
    <location>
        <begin position="174"/>
        <end position="338"/>
    </location>
</feature>
<keyword evidence="4" id="KW-0479">Metal-binding</keyword>
<feature type="domain" description="SP-RING-type" evidence="10">
    <location>
        <begin position="366"/>
        <end position="447"/>
    </location>
</feature>
<evidence type="ECO:0000313" key="14">
    <source>
        <dbReference type="Proteomes" id="UP000077671"/>
    </source>
</evidence>
<feature type="region of interest" description="Disordered" evidence="9">
    <location>
        <begin position="170"/>
        <end position="190"/>
    </location>
</feature>
<feature type="compositionally biased region" description="Low complexity" evidence="9">
    <location>
        <begin position="119"/>
        <end position="136"/>
    </location>
</feature>
<accession>A0A177VE31</accession>
<comment type="pathway">
    <text evidence="1">Protein modification; protein sumoylation.</text>
</comment>
<dbReference type="CDD" id="cd16792">
    <property type="entry name" value="SP-RING_Siz-like"/>
    <property type="match status" value="1"/>
</dbReference>
<dbReference type="Pfam" id="PF02891">
    <property type="entry name" value="zf-MIZ"/>
    <property type="match status" value="1"/>
</dbReference>
<dbReference type="GO" id="GO:0016925">
    <property type="term" value="P:protein sumoylation"/>
    <property type="evidence" value="ECO:0007669"/>
    <property type="project" value="UniProtKB-UniPathway"/>
</dbReference>
<feature type="compositionally biased region" description="Low complexity" evidence="9">
    <location>
        <begin position="534"/>
        <end position="551"/>
    </location>
</feature>
<evidence type="ECO:0000256" key="8">
    <source>
        <dbReference type="PROSITE-ProRule" id="PRU00452"/>
    </source>
</evidence>
<dbReference type="AlphaFoldDB" id="A0A177VE31"/>
<dbReference type="InterPro" id="IPR031141">
    <property type="entry name" value="SIZ1/2_SP-RING"/>
</dbReference>
<evidence type="ECO:0000256" key="1">
    <source>
        <dbReference type="ARBA" id="ARBA00004718"/>
    </source>
</evidence>
<feature type="compositionally biased region" description="Basic and acidic residues" evidence="9">
    <location>
        <begin position="485"/>
        <end position="495"/>
    </location>
</feature>
<feature type="region of interest" description="Disordered" evidence="9">
    <location>
        <begin position="113"/>
        <end position="136"/>
    </location>
</feature>